<evidence type="ECO:0000313" key="3">
    <source>
        <dbReference type="EMBL" id="CAD7641411.1"/>
    </source>
</evidence>
<feature type="compositionally biased region" description="Basic and acidic residues" evidence="1">
    <location>
        <begin position="423"/>
        <end position="433"/>
    </location>
</feature>
<keyword evidence="2" id="KW-0812">Transmembrane</keyword>
<keyword evidence="2" id="KW-1133">Transmembrane helix</keyword>
<feature type="compositionally biased region" description="Gly residues" evidence="1">
    <location>
        <begin position="12"/>
        <end position="24"/>
    </location>
</feature>
<proteinExistence type="predicted"/>
<feature type="non-terminal residue" evidence="3">
    <location>
        <position position="1"/>
    </location>
</feature>
<accession>A0A7R9LGP8</accession>
<organism evidence="3">
    <name type="scientific">Medioppia subpectinata</name>
    <dbReference type="NCBI Taxonomy" id="1979941"/>
    <lineage>
        <taxon>Eukaryota</taxon>
        <taxon>Metazoa</taxon>
        <taxon>Ecdysozoa</taxon>
        <taxon>Arthropoda</taxon>
        <taxon>Chelicerata</taxon>
        <taxon>Arachnida</taxon>
        <taxon>Acari</taxon>
        <taxon>Acariformes</taxon>
        <taxon>Sarcoptiformes</taxon>
        <taxon>Oribatida</taxon>
        <taxon>Brachypylina</taxon>
        <taxon>Oppioidea</taxon>
        <taxon>Oppiidae</taxon>
        <taxon>Medioppia</taxon>
    </lineage>
</organism>
<dbReference type="Proteomes" id="UP000759131">
    <property type="component" value="Unassembled WGS sequence"/>
</dbReference>
<feature type="region of interest" description="Disordered" evidence="1">
    <location>
        <begin position="332"/>
        <end position="388"/>
    </location>
</feature>
<evidence type="ECO:0000313" key="4">
    <source>
        <dbReference type="Proteomes" id="UP000759131"/>
    </source>
</evidence>
<name>A0A7R9LGP8_9ACAR</name>
<reference evidence="3" key="1">
    <citation type="submission" date="2020-11" db="EMBL/GenBank/DDBJ databases">
        <authorList>
            <person name="Tran Van P."/>
        </authorList>
    </citation>
    <scope>NUCLEOTIDE SEQUENCE</scope>
</reference>
<keyword evidence="2" id="KW-0472">Membrane</keyword>
<keyword evidence="4" id="KW-1185">Reference proteome</keyword>
<protein>
    <submittedName>
        <fullName evidence="3">Uncharacterized protein</fullName>
    </submittedName>
</protein>
<evidence type="ECO:0000256" key="1">
    <source>
        <dbReference type="SAM" id="MobiDB-lite"/>
    </source>
</evidence>
<feature type="compositionally biased region" description="Polar residues" evidence="1">
    <location>
        <begin position="353"/>
        <end position="365"/>
    </location>
</feature>
<sequence>MLGATGQTSPATGGGAGGGGGVTTDGGPGIASVAPHWGANVDVCSLAGKRLENISRVFTFDDYIFAGNGQEFYLMKTGDPKKWQYFWSFDLVSNASQLGAVADTFTDITGSLYFGRDNSCPTSAGNDCSFMTKAYLKGLLVFQNNPVKATPATYGYQTYILRVPIIDNPVFGDASRPNPFAAFKDDSQMPWGLPAAAPITTATKFFPSGVEYKYLGAAYDPTQQVVFVLTYHDILSNSLINTMFSKVPWIGKYFSQTLIHFWKLDGKGDAHYQMANAARGYTALVSKSGNLFALELGKWYLLDIFEQKDPIPEKGTYEMSEFLNCNQTTKPSPFNSDKPILPVKPIPSPSAGAHTSNTTGNSSETVAPLSPDVTSPVSSESTTAANKEENKSSPMIIILIIVIVIVIIIVIICCLFCCMKGKGKDDEKDKEAKPGSPKAGSKVGSKVGSTTGG</sequence>
<dbReference type="EMBL" id="CAJPIZ010025219">
    <property type="protein sequence ID" value="CAG2118688.1"/>
    <property type="molecule type" value="Genomic_DNA"/>
</dbReference>
<feature type="compositionally biased region" description="Low complexity" evidence="1">
    <location>
        <begin position="1"/>
        <end position="11"/>
    </location>
</feature>
<feature type="compositionally biased region" description="Polar residues" evidence="1">
    <location>
        <begin position="372"/>
        <end position="385"/>
    </location>
</feature>
<feature type="transmembrane region" description="Helical" evidence="2">
    <location>
        <begin position="395"/>
        <end position="418"/>
    </location>
</feature>
<feature type="region of interest" description="Disordered" evidence="1">
    <location>
        <begin position="423"/>
        <end position="453"/>
    </location>
</feature>
<dbReference type="EMBL" id="OC879794">
    <property type="protein sequence ID" value="CAD7641411.1"/>
    <property type="molecule type" value="Genomic_DNA"/>
</dbReference>
<evidence type="ECO:0000256" key="2">
    <source>
        <dbReference type="SAM" id="Phobius"/>
    </source>
</evidence>
<gene>
    <name evidence="3" type="ORF">OSB1V03_LOCUS18639</name>
</gene>
<feature type="region of interest" description="Disordered" evidence="1">
    <location>
        <begin position="1"/>
        <end position="24"/>
    </location>
</feature>
<dbReference type="AlphaFoldDB" id="A0A7R9LGP8"/>